<reference evidence="1" key="1">
    <citation type="submission" date="2014-09" db="EMBL/GenBank/DDBJ databases">
        <authorList>
            <person name="Magalhaes I.L.F."/>
            <person name="Oliveira U."/>
            <person name="Santos F.R."/>
            <person name="Vidigal T.H.D.A."/>
            <person name="Brescovit A.D."/>
            <person name="Santos A.J."/>
        </authorList>
    </citation>
    <scope>NUCLEOTIDE SEQUENCE</scope>
    <source>
        <tissue evidence="1">Shoot tissue taken approximately 20 cm above the soil surface</tissue>
    </source>
</reference>
<accession>A0A0A9EKG5</accession>
<reference evidence="1" key="2">
    <citation type="journal article" date="2015" name="Data Brief">
        <title>Shoot transcriptome of the giant reed, Arundo donax.</title>
        <authorList>
            <person name="Barrero R.A."/>
            <person name="Guerrero F.D."/>
            <person name="Moolhuijzen P."/>
            <person name="Goolsby J.A."/>
            <person name="Tidwell J."/>
            <person name="Bellgard S.E."/>
            <person name="Bellgard M.I."/>
        </authorList>
    </citation>
    <scope>NUCLEOTIDE SEQUENCE</scope>
    <source>
        <tissue evidence="1">Shoot tissue taken approximately 20 cm above the soil surface</tissue>
    </source>
</reference>
<evidence type="ECO:0000313" key="1">
    <source>
        <dbReference type="EMBL" id="JAE01220.1"/>
    </source>
</evidence>
<sequence length="31" mass="3366">MKPHQHKLLTAQICTTLLGSSPRRINGLPPG</sequence>
<proteinExistence type="predicted"/>
<protein>
    <submittedName>
        <fullName evidence="1">Uncharacterized protein</fullName>
    </submittedName>
</protein>
<organism evidence="1">
    <name type="scientific">Arundo donax</name>
    <name type="common">Giant reed</name>
    <name type="synonym">Donax arundinaceus</name>
    <dbReference type="NCBI Taxonomy" id="35708"/>
    <lineage>
        <taxon>Eukaryota</taxon>
        <taxon>Viridiplantae</taxon>
        <taxon>Streptophyta</taxon>
        <taxon>Embryophyta</taxon>
        <taxon>Tracheophyta</taxon>
        <taxon>Spermatophyta</taxon>
        <taxon>Magnoliopsida</taxon>
        <taxon>Liliopsida</taxon>
        <taxon>Poales</taxon>
        <taxon>Poaceae</taxon>
        <taxon>PACMAD clade</taxon>
        <taxon>Arundinoideae</taxon>
        <taxon>Arundineae</taxon>
        <taxon>Arundo</taxon>
    </lineage>
</organism>
<dbReference type="AlphaFoldDB" id="A0A0A9EKG5"/>
<dbReference type="EMBL" id="GBRH01196676">
    <property type="protein sequence ID" value="JAE01220.1"/>
    <property type="molecule type" value="Transcribed_RNA"/>
</dbReference>
<name>A0A0A9EKG5_ARUDO</name>